<feature type="region of interest" description="Disordered" evidence="1">
    <location>
        <begin position="44"/>
        <end position="87"/>
    </location>
</feature>
<dbReference type="AlphaFoldDB" id="A0A8T0GN99"/>
<dbReference type="EMBL" id="CM026431">
    <property type="protein sequence ID" value="KAG0560500.1"/>
    <property type="molecule type" value="Genomic_DNA"/>
</dbReference>
<sequence length="162" mass="18089">MLKWSRAGCEAQTEGFVFGNSNLEHLCWEHGNLHFIPQPEPHRAESVCSRASTSASASAPDGAKSSMQHGSRAESEPETECDPPPHLHDARVEDLLRGFAKDPKALAHTLRDFTVRTLLAMTDPEFQAMFAMFERHELSVADFFALKVGVREAKRLLLTIQF</sequence>
<keyword evidence="3" id="KW-1185">Reference proteome</keyword>
<dbReference type="Proteomes" id="UP000822688">
    <property type="component" value="Chromosome 10"/>
</dbReference>
<comment type="caution">
    <text evidence="2">The sequence shown here is derived from an EMBL/GenBank/DDBJ whole genome shotgun (WGS) entry which is preliminary data.</text>
</comment>
<protein>
    <submittedName>
        <fullName evidence="2">Uncharacterized protein</fullName>
    </submittedName>
</protein>
<evidence type="ECO:0000313" key="2">
    <source>
        <dbReference type="EMBL" id="KAG0560500.1"/>
    </source>
</evidence>
<evidence type="ECO:0000256" key="1">
    <source>
        <dbReference type="SAM" id="MobiDB-lite"/>
    </source>
</evidence>
<name>A0A8T0GN99_CERPU</name>
<organism evidence="2 3">
    <name type="scientific">Ceratodon purpureus</name>
    <name type="common">Fire moss</name>
    <name type="synonym">Dicranum purpureum</name>
    <dbReference type="NCBI Taxonomy" id="3225"/>
    <lineage>
        <taxon>Eukaryota</taxon>
        <taxon>Viridiplantae</taxon>
        <taxon>Streptophyta</taxon>
        <taxon>Embryophyta</taxon>
        <taxon>Bryophyta</taxon>
        <taxon>Bryophytina</taxon>
        <taxon>Bryopsida</taxon>
        <taxon>Dicranidae</taxon>
        <taxon>Pseudoditrichales</taxon>
        <taxon>Ditrichaceae</taxon>
        <taxon>Ceratodon</taxon>
    </lineage>
</organism>
<accession>A0A8T0GN99</accession>
<feature type="compositionally biased region" description="Low complexity" evidence="1">
    <location>
        <begin position="46"/>
        <end position="63"/>
    </location>
</feature>
<gene>
    <name evidence="2" type="ORF">KC19_10G184700</name>
</gene>
<proteinExistence type="predicted"/>
<reference evidence="2" key="1">
    <citation type="submission" date="2020-06" db="EMBL/GenBank/DDBJ databases">
        <title>WGS assembly of Ceratodon purpureus strain R40.</title>
        <authorList>
            <person name="Carey S.B."/>
            <person name="Jenkins J."/>
            <person name="Shu S."/>
            <person name="Lovell J.T."/>
            <person name="Sreedasyam A."/>
            <person name="Maumus F."/>
            <person name="Tiley G.P."/>
            <person name="Fernandez-Pozo N."/>
            <person name="Barry K."/>
            <person name="Chen C."/>
            <person name="Wang M."/>
            <person name="Lipzen A."/>
            <person name="Daum C."/>
            <person name="Saski C.A."/>
            <person name="Payton A.C."/>
            <person name="Mcbreen J.C."/>
            <person name="Conrad R.E."/>
            <person name="Kollar L.M."/>
            <person name="Olsson S."/>
            <person name="Huttunen S."/>
            <person name="Landis J.B."/>
            <person name="Wickett N.J."/>
            <person name="Johnson M.G."/>
            <person name="Rensing S.A."/>
            <person name="Grimwood J."/>
            <person name="Schmutz J."/>
            <person name="Mcdaniel S.F."/>
        </authorList>
    </citation>
    <scope>NUCLEOTIDE SEQUENCE</scope>
    <source>
        <strain evidence="2">R40</strain>
    </source>
</reference>
<evidence type="ECO:0000313" key="3">
    <source>
        <dbReference type="Proteomes" id="UP000822688"/>
    </source>
</evidence>